<proteinExistence type="inferred from homology"/>
<evidence type="ECO:0000313" key="10">
    <source>
        <dbReference type="Proteomes" id="UP001055101"/>
    </source>
</evidence>
<feature type="region of interest" description="Disordered" evidence="7">
    <location>
        <begin position="120"/>
        <end position="144"/>
    </location>
</feature>
<comment type="caution">
    <text evidence="9">The sequence shown here is derived from an EMBL/GenBank/DDBJ whole genome shotgun (WGS) entry which is preliminary data.</text>
</comment>
<dbReference type="PRINTS" id="PR00691">
    <property type="entry name" value="ADHESINB"/>
</dbReference>
<organism evidence="9 10">
    <name type="scientific">Methylobacterium thuringiense</name>
    <dbReference type="NCBI Taxonomy" id="1003091"/>
    <lineage>
        <taxon>Bacteria</taxon>
        <taxon>Pseudomonadati</taxon>
        <taxon>Pseudomonadota</taxon>
        <taxon>Alphaproteobacteria</taxon>
        <taxon>Hyphomicrobiales</taxon>
        <taxon>Methylobacteriaceae</taxon>
        <taxon>Methylobacterium</taxon>
    </lineage>
</organism>
<dbReference type="PANTHER" id="PTHR42953:SF1">
    <property type="entry name" value="METAL-BINDING PROTEIN HI_0362-RELATED"/>
    <property type="match status" value="1"/>
</dbReference>
<accession>A0ABQ4TH98</accession>
<dbReference type="InterPro" id="IPR006127">
    <property type="entry name" value="ZnuA-like"/>
</dbReference>
<evidence type="ECO:0000256" key="1">
    <source>
        <dbReference type="ARBA" id="ARBA00004196"/>
    </source>
</evidence>
<evidence type="ECO:0000256" key="3">
    <source>
        <dbReference type="ARBA" id="ARBA00022448"/>
    </source>
</evidence>
<dbReference type="PRINTS" id="PR00690">
    <property type="entry name" value="ADHESNFAMILY"/>
</dbReference>
<comment type="subcellular location">
    <subcellularLocation>
        <location evidence="1">Cell envelope</location>
    </subcellularLocation>
</comment>
<name>A0ABQ4TH98_9HYPH</name>
<evidence type="ECO:0000256" key="5">
    <source>
        <dbReference type="ARBA" id="ARBA00022729"/>
    </source>
</evidence>
<evidence type="ECO:0000256" key="6">
    <source>
        <dbReference type="RuleBase" id="RU003512"/>
    </source>
</evidence>
<dbReference type="InterPro" id="IPR050492">
    <property type="entry name" value="Bact_metal-bind_prot9"/>
</dbReference>
<reference evidence="9" key="1">
    <citation type="journal article" date="2021" name="Front. Microbiol.">
        <title>Comprehensive Comparative Genomics and Phenotyping of Methylobacterium Species.</title>
        <authorList>
            <person name="Alessa O."/>
            <person name="Ogura Y."/>
            <person name="Fujitani Y."/>
            <person name="Takami H."/>
            <person name="Hayashi T."/>
            <person name="Sahin N."/>
            <person name="Tani A."/>
        </authorList>
    </citation>
    <scope>NUCLEOTIDE SEQUENCE</scope>
    <source>
        <strain evidence="9">DSM 23674</strain>
    </source>
</reference>
<keyword evidence="10" id="KW-1185">Reference proteome</keyword>
<evidence type="ECO:0000313" key="9">
    <source>
        <dbReference type="EMBL" id="GJE54204.1"/>
    </source>
</evidence>
<dbReference type="InterPro" id="IPR006128">
    <property type="entry name" value="Lipoprotein_PsaA-like"/>
</dbReference>
<feature type="compositionally biased region" description="Basic and acidic residues" evidence="7">
    <location>
        <begin position="124"/>
        <end position="144"/>
    </location>
</feature>
<sequence length="316" mass="33913">MTANGRTRIGPAAAWLLLMLAVLVPAAASADDRIRAVATFSILGDLVRQVGGVRAEVTSLVGPDADAHSFSPAPEDARRLAAADIVFVNGLGFEGWIERLIRASGTKAPVVVASQGARTIAGSRDPHDQGHDHGHDHGAADDHADPHAWQSVANVKLYVAAIRDGFSRIDAPHAALYAENARAYCERLDALDAEIRETIRSIPEARRRIITNHDSFGYYTDAYGLRFIAPQGVSTESEAGPKDVARIIRQIRQQKIPAVFLESIADPRLMQQIARESGAKLGGKVFSDALSGADGPAPDYIAMMRANLRAFREALG</sequence>
<feature type="chain" id="PRO_5045160578" evidence="8">
    <location>
        <begin position="31"/>
        <end position="316"/>
    </location>
</feature>
<keyword evidence="4" id="KW-0479">Metal-binding</keyword>
<dbReference type="Pfam" id="PF01297">
    <property type="entry name" value="ZnuA"/>
    <property type="match status" value="1"/>
</dbReference>
<dbReference type="InterPro" id="IPR006129">
    <property type="entry name" value="AdhesinB"/>
</dbReference>
<dbReference type="SUPFAM" id="SSF53807">
    <property type="entry name" value="Helical backbone' metal receptor"/>
    <property type="match status" value="1"/>
</dbReference>
<keyword evidence="3 6" id="KW-0813">Transport</keyword>
<evidence type="ECO:0000256" key="8">
    <source>
        <dbReference type="SAM" id="SignalP"/>
    </source>
</evidence>
<reference evidence="9" key="2">
    <citation type="submission" date="2021-08" db="EMBL/GenBank/DDBJ databases">
        <authorList>
            <person name="Tani A."/>
            <person name="Ola A."/>
            <person name="Ogura Y."/>
            <person name="Katsura K."/>
            <person name="Hayashi T."/>
        </authorList>
    </citation>
    <scope>NUCLEOTIDE SEQUENCE</scope>
    <source>
        <strain evidence="9">DSM 23674</strain>
    </source>
</reference>
<feature type="signal peptide" evidence="8">
    <location>
        <begin position="1"/>
        <end position="30"/>
    </location>
</feature>
<dbReference type="PANTHER" id="PTHR42953">
    <property type="entry name" value="HIGH-AFFINITY ZINC UPTAKE SYSTEM PROTEIN ZNUA-RELATED"/>
    <property type="match status" value="1"/>
</dbReference>
<dbReference type="EMBL" id="BPRA01000003">
    <property type="protein sequence ID" value="GJE54204.1"/>
    <property type="molecule type" value="Genomic_DNA"/>
</dbReference>
<dbReference type="Gene3D" id="3.40.50.1980">
    <property type="entry name" value="Nitrogenase molybdenum iron protein domain"/>
    <property type="match status" value="2"/>
</dbReference>
<dbReference type="Proteomes" id="UP001055101">
    <property type="component" value="Unassembled WGS sequence"/>
</dbReference>
<keyword evidence="5 8" id="KW-0732">Signal</keyword>
<evidence type="ECO:0000256" key="2">
    <source>
        <dbReference type="ARBA" id="ARBA00011028"/>
    </source>
</evidence>
<evidence type="ECO:0000256" key="4">
    <source>
        <dbReference type="ARBA" id="ARBA00022723"/>
    </source>
</evidence>
<gene>
    <name evidence="9" type="ORF">EKPJFOCH_0677</name>
</gene>
<protein>
    <submittedName>
        <fullName evidence="9">Periplasmic iron-binding protein</fullName>
    </submittedName>
</protein>
<dbReference type="CDD" id="cd01137">
    <property type="entry name" value="PsaA"/>
    <property type="match status" value="1"/>
</dbReference>
<evidence type="ECO:0000256" key="7">
    <source>
        <dbReference type="SAM" id="MobiDB-lite"/>
    </source>
</evidence>
<comment type="similarity">
    <text evidence="2 6">Belongs to the bacterial solute-binding protein 9 family.</text>
</comment>